<evidence type="ECO:0000313" key="3">
    <source>
        <dbReference type="EMBL" id="KAF3065531.1"/>
    </source>
</evidence>
<feature type="compositionally biased region" description="Acidic residues" evidence="1">
    <location>
        <begin position="1"/>
        <end position="11"/>
    </location>
</feature>
<organism evidence="3 4">
    <name type="scientific">Trichoderma lentiforme</name>
    <dbReference type="NCBI Taxonomy" id="1567552"/>
    <lineage>
        <taxon>Eukaryota</taxon>
        <taxon>Fungi</taxon>
        <taxon>Dikarya</taxon>
        <taxon>Ascomycota</taxon>
        <taxon>Pezizomycotina</taxon>
        <taxon>Sordariomycetes</taxon>
        <taxon>Hypocreomycetidae</taxon>
        <taxon>Hypocreales</taxon>
        <taxon>Hypocreaceae</taxon>
        <taxon>Trichoderma</taxon>
    </lineage>
</organism>
<evidence type="ECO:0000313" key="4">
    <source>
        <dbReference type="Proteomes" id="UP000801864"/>
    </source>
</evidence>
<protein>
    <recommendedName>
        <fullName evidence="2">Peptidase S8/S53 domain-containing protein</fullName>
    </recommendedName>
</protein>
<comment type="caution">
    <text evidence="3">The sequence shown here is derived from an EMBL/GenBank/DDBJ whole genome shotgun (WGS) entry which is preliminary data.</text>
</comment>
<accession>A0A9P4X9X3</accession>
<dbReference type="AlphaFoldDB" id="A0A9P4X9X3"/>
<dbReference type="GO" id="GO:0006508">
    <property type="term" value="P:proteolysis"/>
    <property type="evidence" value="ECO:0007669"/>
    <property type="project" value="InterPro"/>
</dbReference>
<feature type="region of interest" description="Disordered" evidence="1">
    <location>
        <begin position="1"/>
        <end position="31"/>
    </location>
</feature>
<sequence>MEKLQDEEEVDGATPLQTISEAQEERKEKQPKLKEIWERIAPELSKFTKKYSDLVQNAHDGSCGYRPTRIAIIDAGMVDIRPDNIGDLTIDRQQLDTHHIKERHEHRSRRPIDETLWSRIEKRRSRVKKRRSRIRKRLSLVDDDDPSSRRFLASDAHGIQMARIIGSIDPCCVFYIARVSSRRSGITPARVAEAIRGAISKGVDVISMSFGLGETTDELEDACCEATKRGIAMLCSAHVEGMNLTHAYPAGLFGTIPIIACDESGITPPGDKMLGNEFAVNVPVGMAPVLNSKENISEGSVATAIAAGISSLILSCNQLAHKGEENFDQKGQTILARYYLQKMAGDESNFIQPERFARIDRYVDEERDIGIQAILQTFFRDQNGVSSRDPD</sequence>
<dbReference type="Proteomes" id="UP000801864">
    <property type="component" value="Unassembled WGS sequence"/>
</dbReference>
<dbReference type="InterPro" id="IPR036852">
    <property type="entry name" value="Peptidase_S8/S53_dom_sf"/>
</dbReference>
<dbReference type="SUPFAM" id="SSF52743">
    <property type="entry name" value="Subtilisin-like"/>
    <property type="match status" value="1"/>
</dbReference>
<name>A0A9P4X9X3_9HYPO</name>
<gene>
    <name evidence="3" type="ORF">CFAM422_009767</name>
</gene>
<dbReference type="EMBL" id="QLNT01000018">
    <property type="protein sequence ID" value="KAF3065531.1"/>
    <property type="molecule type" value="Genomic_DNA"/>
</dbReference>
<dbReference type="Gene3D" id="3.40.50.200">
    <property type="entry name" value="Peptidase S8/S53 domain"/>
    <property type="match status" value="1"/>
</dbReference>
<feature type="domain" description="Peptidase S8/S53" evidence="2">
    <location>
        <begin position="147"/>
        <end position="303"/>
    </location>
</feature>
<dbReference type="InterPro" id="IPR000209">
    <property type="entry name" value="Peptidase_S8/S53_dom"/>
</dbReference>
<dbReference type="Pfam" id="PF00082">
    <property type="entry name" value="Peptidase_S8"/>
    <property type="match status" value="1"/>
</dbReference>
<keyword evidence="4" id="KW-1185">Reference proteome</keyword>
<proteinExistence type="predicted"/>
<evidence type="ECO:0000256" key="1">
    <source>
        <dbReference type="SAM" id="MobiDB-lite"/>
    </source>
</evidence>
<reference evidence="3 4" key="1">
    <citation type="submission" date="2018-06" db="EMBL/GenBank/DDBJ databases">
        <title>Genome analysis of cellulolytic fungus Trichoderma lentiforme CFAM-422.</title>
        <authorList>
            <person name="Steindorff A.S."/>
            <person name="Formighieri E.F."/>
            <person name="Midorikawa G.E.O."/>
            <person name="Tamietti M.S."/>
            <person name="Ramos E.Z."/>
            <person name="Silva A.S."/>
            <person name="Bon E.P.S."/>
            <person name="Mendes T.D."/>
            <person name="Damaso M.C.T."/>
            <person name="Favaro L.C.L."/>
        </authorList>
    </citation>
    <scope>NUCLEOTIDE SEQUENCE [LARGE SCALE GENOMIC DNA]</scope>
    <source>
        <strain evidence="3 4">CFAM-422</strain>
    </source>
</reference>
<evidence type="ECO:0000259" key="2">
    <source>
        <dbReference type="Pfam" id="PF00082"/>
    </source>
</evidence>
<dbReference type="GO" id="GO:0004252">
    <property type="term" value="F:serine-type endopeptidase activity"/>
    <property type="evidence" value="ECO:0007669"/>
    <property type="project" value="InterPro"/>
</dbReference>